<evidence type="ECO:0000313" key="1">
    <source>
        <dbReference type="EMBL" id="BBZ25952.1"/>
    </source>
</evidence>
<sequence>MLPRRDRQTLLGVPTFAALQAICSAYLDDHRFTSHLRGRPCCSCRHDVADYDEWVFHVTELQASHVAMAIQEARNSDAGRRMP</sequence>
<dbReference type="KEGG" id="mmag:MMAD_02470"/>
<organism evidence="1 2">
    <name type="scientific">Mycolicibacterium madagascariense</name>
    <dbReference type="NCBI Taxonomy" id="212765"/>
    <lineage>
        <taxon>Bacteria</taxon>
        <taxon>Bacillati</taxon>
        <taxon>Actinomycetota</taxon>
        <taxon>Actinomycetes</taxon>
        <taxon>Mycobacteriales</taxon>
        <taxon>Mycobacteriaceae</taxon>
        <taxon>Mycolicibacterium</taxon>
    </lineage>
</organism>
<name>A0A7I7X942_9MYCO</name>
<dbReference type="Proteomes" id="UP000466517">
    <property type="component" value="Chromosome"/>
</dbReference>
<dbReference type="EMBL" id="AP022610">
    <property type="protein sequence ID" value="BBZ25952.1"/>
    <property type="molecule type" value="Genomic_DNA"/>
</dbReference>
<evidence type="ECO:0000313" key="2">
    <source>
        <dbReference type="Proteomes" id="UP000466517"/>
    </source>
</evidence>
<dbReference type="AlphaFoldDB" id="A0A7I7X942"/>
<accession>A0A7I7X942</accession>
<proteinExistence type="predicted"/>
<protein>
    <submittedName>
        <fullName evidence="1">Uncharacterized protein</fullName>
    </submittedName>
</protein>
<reference evidence="1 2" key="1">
    <citation type="journal article" date="2019" name="Emerg. Microbes Infect.">
        <title>Comprehensive subspecies identification of 175 nontuberculous mycobacteria species based on 7547 genomic profiles.</title>
        <authorList>
            <person name="Matsumoto Y."/>
            <person name="Kinjo T."/>
            <person name="Motooka D."/>
            <person name="Nabeya D."/>
            <person name="Jung N."/>
            <person name="Uechi K."/>
            <person name="Horii T."/>
            <person name="Iida T."/>
            <person name="Fujita J."/>
            <person name="Nakamura S."/>
        </authorList>
    </citation>
    <scope>NUCLEOTIDE SEQUENCE [LARGE SCALE GENOMIC DNA]</scope>
    <source>
        <strain evidence="1 2">JCM 13574</strain>
    </source>
</reference>
<dbReference type="RefSeq" id="WP_163731373.1">
    <property type="nucleotide sequence ID" value="NZ_AP022610.1"/>
</dbReference>
<keyword evidence="2" id="KW-1185">Reference proteome</keyword>
<gene>
    <name evidence="1" type="ORF">MMAD_02470</name>
</gene>